<dbReference type="RefSeq" id="WP_414581498.1">
    <property type="nucleotide sequence ID" value="NZ_CAWUDP010000004.1"/>
</dbReference>
<accession>A0A2P0ZGV7</accession>
<sequence length="96" mass="10684">MSIESARAFYDRIVTDEAFKTQYQSAASDDERREIVLAAGYNFTPQEWEAAMTQISQSSNEELSDAELTAVSGGSIRPLPGWPPKWPTPVYGTPRL</sequence>
<dbReference type="NCBIfam" id="TIGR03798">
    <property type="entry name" value="leader_Nif11"/>
    <property type="match status" value="1"/>
</dbReference>
<dbReference type="EMBL" id="MG373783">
    <property type="protein sequence ID" value="AVH79704.1"/>
    <property type="molecule type" value="Genomic_DNA"/>
</dbReference>
<dbReference type="InterPro" id="IPR022516">
    <property type="entry name" value="CHP03798_Ocin"/>
</dbReference>
<dbReference type="Pfam" id="PF07862">
    <property type="entry name" value="Nif11"/>
    <property type="match status" value="1"/>
</dbReference>
<dbReference type="InterPro" id="IPR012903">
    <property type="entry name" value="Nif11"/>
</dbReference>
<organism evidence="2">
    <name type="scientific">Scytonema sp. PCC 10023</name>
    <dbReference type="NCBI Taxonomy" id="1680591"/>
    <lineage>
        <taxon>Bacteria</taxon>
        <taxon>Bacillati</taxon>
        <taxon>Cyanobacteriota</taxon>
        <taxon>Cyanophyceae</taxon>
        <taxon>Nostocales</taxon>
        <taxon>Scytonemataceae</taxon>
        <taxon>Scytonema</taxon>
    </lineage>
</organism>
<reference evidence="2" key="1">
    <citation type="journal article" date="2018" name="Science">
        <title>Natural noncanonical protein splicing yields products with diverse ?-amino acid residues.</title>
        <authorList>
            <person name="Morinaka B.I."/>
            <person name="Lakis E."/>
            <person name="Verest M."/>
            <person name="Helf M.J."/>
            <person name="Scalvenzi T."/>
            <person name="Vagstad A.L."/>
            <person name="Sims J."/>
            <person name="Sunagawa S."/>
            <person name="Gugger M."/>
            <person name="Piel J."/>
        </authorList>
    </citation>
    <scope>NUCLEOTIDE SEQUENCE</scope>
    <source>
        <strain evidence="2">PCC 10023</strain>
    </source>
</reference>
<evidence type="ECO:0000259" key="1">
    <source>
        <dbReference type="Pfam" id="PF07862"/>
    </source>
</evidence>
<proteinExistence type="predicted"/>
<protein>
    <submittedName>
        <fullName evidence="2">Nif11-type</fullName>
    </submittedName>
</protein>
<evidence type="ECO:0000313" key="2">
    <source>
        <dbReference type="EMBL" id="AVH79704.1"/>
    </source>
</evidence>
<dbReference type="AlphaFoldDB" id="A0A2P0ZGV7"/>
<name>A0A2P0ZGV7_9CYAN</name>
<feature type="domain" description="Nif11" evidence="1">
    <location>
        <begin position="1"/>
        <end position="48"/>
    </location>
</feature>